<evidence type="ECO:0000256" key="1">
    <source>
        <dbReference type="SAM" id="MobiDB-lite"/>
    </source>
</evidence>
<reference evidence="2" key="1">
    <citation type="submission" date="2018-11" db="EMBL/GenBank/DDBJ databases">
        <authorList>
            <consortium name="Pathogen Informatics"/>
        </authorList>
    </citation>
    <scope>NUCLEOTIDE SEQUENCE</scope>
</reference>
<organism evidence="2 3">
    <name type="scientific">Protopolystoma xenopodis</name>
    <dbReference type="NCBI Taxonomy" id="117903"/>
    <lineage>
        <taxon>Eukaryota</taxon>
        <taxon>Metazoa</taxon>
        <taxon>Spiralia</taxon>
        <taxon>Lophotrochozoa</taxon>
        <taxon>Platyhelminthes</taxon>
        <taxon>Monogenea</taxon>
        <taxon>Polyopisthocotylea</taxon>
        <taxon>Polystomatidea</taxon>
        <taxon>Polystomatidae</taxon>
        <taxon>Protopolystoma</taxon>
    </lineage>
</organism>
<feature type="region of interest" description="Disordered" evidence="1">
    <location>
        <begin position="1"/>
        <end position="28"/>
    </location>
</feature>
<evidence type="ECO:0000313" key="2">
    <source>
        <dbReference type="EMBL" id="VEL36190.1"/>
    </source>
</evidence>
<name>A0A448XGE7_9PLAT</name>
<dbReference type="AlphaFoldDB" id="A0A448XGE7"/>
<dbReference type="Proteomes" id="UP000784294">
    <property type="component" value="Unassembled WGS sequence"/>
</dbReference>
<proteinExistence type="predicted"/>
<protein>
    <submittedName>
        <fullName evidence="2">Uncharacterized protein</fullName>
    </submittedName>
</protein>
<evidence type="ECO:0000313" key="3">
    <source>
        <dbReference type="Proteomes" id="UP000784294"/>
    </source>
</evidence>
<gene>
    <name evidence="2" type="ORF">PXEA_LOCUS29630</name>
</gene>
<dbReference type="EMBL" id="CAAALY010251625">
    <property type="protein sequence ID" value="VEL36190.1"/>
    <property type="molecule type" value="Genomic_DNA"/>
</dbReference>
<comment type="caution">
    <text evidence="2">The sequence shown here is derived from an EMBL/GenBank/DDBJ whole genome shotgun (WGS) entry which is preliminary data.</text>
</comment>
<accession>A0A448XGE7</accession>
<feature type="compositionally biased region" description="Polar residues" evidence="1">
    <location>
        <begin position="1"/>
        <end position="12"/>
    </location>
</feature>
<sequence length="259" mass="26639">MSLSGATINTGNSGAGSVGGSSPSPVAMTTLTNRRNRLNLTLPTTALPGSSSHSSIISACSLSSQPKDSAVATSKSSNTSMSGPATTTAAIHPVCEATDTRLIPGRRLHLQHPPMKLAPAHHGPVNDVRASGLLLTGHVDSPEAHCMTGSHTSAFDTALCSGNLPPSASILAAAMSSDIAGAGDTLSNSDLNQLYLFLPLNSCPRPKRLLLALLSESSSLPMKYAKIFSILLFLSPVDRISLKESAHGLPILPVSGVFK</sequence>
<keyword evidence="3" id="KW-1185">Reference proteome</keyword>